<keyword evidence="2" id="KW-0472">Membrane</keyword>
<dbReference type="Proteomes" id="UP000245670">
    <property type="component" value="Unassembled WGS sequence"/>
</dbReference>
<comment type="subcellular location">
    <subcellularLocation>
        <location evidence="1">Membrane</location>
    </subcellularLocation>
</comment>
<dbReference type="Pfam" id="PF01103">
    <property type="entry name" value="Omp85"/>
    <property type="match status" value="1"/>
</dbReference>
<keyword evidence="3" id="KW-0732">Signal</keyword>
<organism evidence="5 6">
    <name type="scientific">Polaribacter aquimarinus</name>
    <dbReference type="NCBI Taxonomy" id="2100726"/>
    <lineage>
        <taxon>Bacteria</taxon>
        <taxon>Pseudomonadati</taxon>
        <taxon>Bacteroidota</taxon>
        <taxon>Flavobacteriia</taxon>
        <taxon>Flavobacteriales</taxon>
        <taxon>Flavobacteriaceae</taxon>
    </lineage>
</organism>
<reference evidence="5 6" key="1">
    <citation type="submission" date="2018-05" db="EMBL/GenBank/DDBJ databases">
        <title>Polaribacter aquimarinus sp. nov., isolated from sediment in a sediment of sea.</title>
        <authorList>
            <person name="Lu D."/>
        </authorList>
    </citation>
    <scope>NUCLEOTIDE SEQUENCE [LARGE SCALE GENOMIC DNA]</scope>
    <source>
        <strain evidence="5 6">ZY113</strain>
    </source>
</reference>
<name>A0A2U2J819_9FLAO</name>
<proteinExistence type="predicted"/>
<dbReference type="RefSeq" id="WP_109405857.1">
    <property type="nucleotide sequence ID" value="NZ_QFFG01000006.1"/>
</dbReference>
<evidence type="ECO:0000256" key="2">
    <source>
        <dbReference type="ARBA" id="ARBA00023136"/>
    </source>
</evidence>
<dbReference type="AlphaFoldDB" id="A0A2U2J819"/>
<dbReference type="EMBL" id="QFFG01000006">
    <property type="protein sequence ID" value="PWG04488.1"/>
    <property type="molecule type" value="Genomic_DNA"/>
</dbReference>
<feature type="signal peptide" evidence="3">
    <location>
        <begin position="1"/>
        <end position="22"/>
    </location>
</feature>
<evidence type="ECO:0000256" key="3">
    <source>
        <dbReference type="SAM" id="SignalP"/>
    </source>
</evidence>
<accession>A0A2U2J819</accession>
<dbReference type="Gene3D" id="2.40.160.50">
    <property type="entry name" value="membrane protein fhac: a member of the omp85/tpsb transporter family"/>
    <property type="match status" value="1"/>
</dbReference>
<keyword evidence="6" id="KW-1185">Reference proteome</keyword>
<protein>
    <recommendedName>
        <fullName evidence="4">Bacterial surface antigen (D15) domain-containing protein</fullName>
    </recommendedName>
</protein>
<evidence type="ECO:0000256" key="1">
    <source>
        <dbReference type="ARBA" id="ARBA00004370"/>
    </source>
</evidence>
<evidence type="ECO:0000313" key="6">
    <source>
        <dbReference type="Proteomes" id="UP000245670"/>
    </source>
</evidence>
<dbReference type="OrthoDB" id="9771071at2"/>
<dbReference type="InterPro" id="IPR000184">
    <property type="entry name" value="Bac_surfAg_D15"/>
</dbReference>
<evidence type="ECO:0000259" key="4">
    <source>
        <dbReference type="Pfam" id="PF01103"/>
    </source>
</evidence>
<gene>
    <name evidence="5" type="ORF">DIS07_13885</name>
</gene>
<feature type="domain" description="Bacterial surface antigen (D15)" evidence="4">
    <location>
        <begin position="117"/>
        <end position="354"/>
    </location>
</feature>
<evidence type="ECO:0000313" key="5">
    <source>
        <dbReference type="EMBL" id="PWG04488.1"/>
    </source>
</evidence>
<comment type="caution">
    <text evidence="5">The sequence shown here is derived from an EMBL/GenBank/DDBJ whole genome shotgun (WGS) entry which is preliminary data.</text>
</comment>
<feature type="chain" id="PRO_5015589444" description="Bacterial surface antigen (D15) domain-containing protein" evidence="3">
    <location>
        <begin position="23"/>
        <end position="354"/>
    </location>
</feature>
<sequence>MKFRLINLVHIFLIFFSNISFGQKTDSLTVKTKKVKILPVPAFGYEPETKFHFGAVSLFTIDLYQDAKTRLSNAKIEFNYSLRNQIIFESEWNYFFKEEKWFSDGLVHFAKYPDFFYGIGADVTENDKLLYESNRMILDFGLYKNLIDKLFFGGEIRYANYSNISITELNTSAELIDSWNFGLSTTIFYDSRNNLLNATKGSYFKLNLGYNIGTNHYTTAKLDARKYFTFKNNFVLACRLYNSFVIGTPNFYDYSILGGDEFVRGYFYGKYRDHNLSTFQAEVRTPLFWRLSLAFITGISTIYNNSNFARDLKPNNGVGIRFLADKEDNVNLRFDYVLGNNNNSGFYISFGESF</sequence>
<dbReference type="GO" id="GO:0019867">
    <property type="term" value="C:outer membrane"/>
    <property type="evidence" value="ECO:0007669"/>
    <property type="project" value="InterPro"/>
</dbReference>